<keyword evidence="4" id="KW-1185">Reference proteome</keyword>
<dbReference type="EMBL" id="BNCO01000003">
    <property type="protein sequence ID" value="GIL46311.1"/>
    <property type="molecule type" value="Genomic_DNA"/>
</dbReference>
<evidence type="ECO:0000256" key="2">
    <source>
        <dbReference type="SAM" id="Phobius"/>
    </source>
</evidence>
<evidence type="ECO:0008006" key="5">
    <source>
        <dbReference type="Google" id="ProtNLM"/>
    </source>
</evidence>
<evidence type="ECO:0000313" key="3">
    <source>
        <dbReference type="EMBL" id="GIL46311.1"/>
    </source>
</evidence>
<evidence type="ECO:0000256" key="1">
    <source>
        <dbReference type="SAM" id="MobiDB-lite"/>
    </source>
</evidence>
<name>A0A8J4ARJ6_9CHLO</name>
<organism evidence="3 4">
    <name type="scientific">Volvox africanus</name>
    <dbReference type="NCBI Taxonomy" id="51714"/>
    <lineage>
        <taxon>Eukaryota</taxon>
        <taxon>Viridiplantae</taxon>
        <taxon>Chlorophyta</taxon>
        <taxon>core chlorophytes</taxon>
        <taxon>Chlorophyceae</taxon>
        <taxon>CS clade</taxon>
        <taxon>Chlamydomonadales</taxon>
        <taxon>Volvocaceae</taxon>
        <taxon>Volvox</taxon>
    </lineage>
</organism>
<keyword evidence="2" id="KW-0812">Transmembrane</keyword>
<evidence type="ECO:0000313" key="4">
    <source>
        <dbReference type="Proteomes" id="UP000747399"/>
    </source>
</evidence>
<feature type="compositionally biased region" description="Polar residues" evidence="1">
    <location>
        <begin position="405"/>
        <end position="415"/>
    </location>
</feature>
<comment type="caution">
    <text evidence="3">The sequence shown here is derived from an EMBL/GenBank/DDBJ whole genome shotgun (WGS) entry which is preliminary data.</text>
</comment>
<keyword evidence="2" id="KW-0472">Membrane</keyword>
<feature type="compositionally biased region" description="Basic and acidic residues" evidence="1">
    <location>
        <begin position="417"/>
        <end position="430"/>
    </location>
</feature>
<proteinExistence type="predicted"/>
<feature type="region of interest" description="Disordered" evidence="1">
    <location>
        <begin position="158"/>
        <end position="178"/>
    </location>
</feature>
<accession>A0A8J4ARJ6</accession>
<feature type="compositionally biased region" description="Low complexity" evidence="1">
    <location>
        <begin position="207"/>
        <end position="220"/>
    </location>
</feature>
<reference evidence="3" key="1">
    <citation type="journal article" date="2021" name="Proc. Natl. Acad. Sci. U.S.A.">
        <title>Three genomes in the algal genus Volvox reveal the fate of a haploid sex-determining region after a transition to homothallism.</title>
        <authorList>
            <person name="Yamamoto K."/>
            <person name="Hamaji T."/>
            <person name="Kawai-Toyooka H."/>
            <person name="Matsuzaki R."/>
            <person name="Takahashi F."/>
            <person name="Nishimura Y."/>
            <person name="Kawachi M."/>
            <person name="Noguchi H."/>
            <person name="Minakuchi Y."/>
            <person name="Umen J.G."/>
            <person name="Toyoda A."/>
            <person name="Nozaki H."/>
        </authorList>
    </citation>
    <scope>NUCLEOTIDE SEQUENCE</scope>
    <source>
        <strain evidence="3">NIES-3780</strain>
    </source>
</reference>
<gene>
    <name evidence="3" type="ORF">Vafri_3322</name>
</gene>
<keyword evidence="2" id="KW-1133">Transmembrane helix</keyword>
<feature type="transmembrane region" description="Helical" evidence="2">
    <location>
        <begin position="21"/>
        <end position="42"/>
    </location>
</feature>
<protein>
    <recommendedName>
        <fullName evidence="5">Transmembrane protein</fullName>
    </recommendedName>
</protein>
<dbReference type="Proteomes" id="UP000747399">
    <property type="component" value="Unassembled WGS sequence"/>
</dbReference>
<feature type="compositionally biased region" description="Basic and acidic residues" evidence="1">
    <location>
        <begin position="67"/>
        <end position="79"/>
    </location>
</feature>
<dbReference type="AlphaFoldDB" id="A0A8J4ARJ6"/>
<sequence length="492" mass="53282">MEELSHHKLLARIRLRRNAGASAPVIIFGLLAVVAIFGVTFANATRQGRSASKRPANSVDHASSRRQRCDSDQDVEHDPNQGIISPQENANVQLPTLQPTTSPNHVLPHPNPTSIQAMMTAMFANPEFLRQMAMAMQQITPPQPSPTLPTVQAQLPVPQANQSPPQAAPPPEPTAANGFTNEQRVEHASLAQAMGMTLQEFYDAGMAAPTGGPGTSSTGSWSFSANRPDPQGPRSKGQENYMNDLGILPSQWPETYAEASSMINEHKMAQELFKATHDGKKPATGRQKEALRSKSIEFDEDLTKETATSLLDSAVQTTYDEPITESQAKWLTKHKIAEDKMPKTKAEAISFIGNTISQISTASDRQKALLQNLNPSINGNILNRLTKHQAAIMIENYIKNKRKSGSSSCKTSPHSPTDPHDDGDGDEGSHRSASTSEGGVYGQCAGRRSSQVVLNKTPLSGGSGVQRSFACLLAFTLAKVVKWHRVSYPSLI</sequence>
<feature type="region of interest" description="Disordered" evidence="1">
    <location>
        <begin position="207"/>
        <end position="239"/>
    </location>
</feature>
<feature type="region of interest" description="Disordered" evidence="1">
    <location>
        <begin position="403"/>
        <end position="443"/>
    </location>
</feature>
<feature type="region of interest" description="Disordered" evidence="1">
    <location>
        <begin position="46"/>
        <end position="89"/>
    </location>
</feature>